<dbReference type="Proteomes" id="UP001233172">
    <property type="component" value="Unassembled WGS sequence"/>
</dbReference>
<comment type="caution">
    <text evidence="1">The sequence shown here is derived from an EMBL/GenBank/DDBJ whole genome shotgun (WGS) entry which is preliminary data.</text>
</comment>
<accession>A0AAD8FE96</accession>
<gene>
    <name evidence="1" type="ORF">Bpfe_010448</name>
</gene>
<keyword evidence="2" id="KW-1185">Reference proteome</keyword>
<evidence type="ECO:0000313" key="1">
    <source>
        <dbReference type="EMBL" id="KAK0060261.1"/>
    </source>
</evidence>
<dbReference type="AlphaFoldDB" id="A0AAD8FE96"/>
<reference evidence="1" key="1">
    <citation type="journal article" date="2023" name="PLoS Negl. Trop. Dis.">
        <title>A genome sequence for Biomphalaria pfeifferi, the major vector snail for the human-infecting parasite Schistosoma mansoni.</title>
        <authorList>
            <person name="Bu L."/>
            <person name="Lu L."/>
            <person name="Laidemitt M.R."/>
            <person name="Zhang S.M."/>
            <person name="Mutuku M."/>
            <person name="Mkoji G."/>
            <person name="Steinauer M."/>
            <person name="Loker E.S."/>
        </authorList>
    </citation>
    <scope>NUCLEOTIDE SEQUENCE</scope>
    <source>
        <strain evidence="1">KasaAsao</strain>
    </source>
</reference>
<proteinExistence type="predicted"/>
<evidence type="ECO:0000313" key="2">
    <source>
        <dbReference type="Proteomes" id="UP001233172"/>
    </source>
</evidence>
<protein>
    <submittedName>
        <fullName evidence="1">Uncharacterized protein</fullName>
    </submittedName>
</protein>
<organism evidence="1 2">
    <name type="scientific">Biomphalaria pfeifferi</name>
    <name type="common">Bloodfluke planorb</name>
    <name type="synonym">Freshwater snail</name>
    <dbReference type="NCBI Taxonomy" id="112525"/>
    <lineage>
        <taxon>Eukaryota</taxon>
        <taxon>Metazoa</taxon>
        <taxon>Spiralia</taxon>
        <taxon>Lophotrochozoa</taxon>
        <taxon>Mollusca</taxon>
        <taxon>Gastropoda</taxon>
        <taxon>Heterobranchia</taxon>
        <taxon>Euthyneura</taxon>
        <taxon>Panpulmonata</taxon>
        <taxon>Hygrophila</taxon>
        <taxon>Lymnaeoidea</taxon>
        <taxon>Planorbidae</taxon>
        <taxon>Biomphalaria</taxon>
    </lineage>
</organism>
<sequence length="100" mass="12120">MIEMQCKRTMTVRWPLANAWRTFFNTIETFYLTISDFYPTLCDFYPTLCDFYQTLCDFYPTICDFYPTLCDLYRISDCKLVQNVYLPVNDFLETHWPLTL</sequence>
<reference evidence="1" key="2">
    <citation type="submission" date="2023-04" db="EMBL/GenBank/DDBJ databases">
        <authorList>
            <person name="Bu L."/>
            <person name="Lu L."/>
            <person name="Laidemitt M.R."/>
            <person name="Zhang S.M."/>
            <person name="Mutuku M."/>
            <person name="Mkoji G."/>
            <person name="Steinauer M."/>
            <person name="Loker E.S."/>
        </authorList>
    </citation>
    <scope>NUCLEOTIDE SEQUENCE</scope>
    <source>
        <strain evidence="1">KasaAsao</strain>
        <tissue evidence="1">Whole Snail</tissue>
    </source>
</reference>
<dbReference type="EMBL" id="JASAOG010000037">
    <property type="protein sequence ID" value="KAK0060261.1"/>
    <property type="molecule type" value="Genomic_DNA"/>
</dbReference>
<name>A0AAD8FE96_BIOPF</name>